<dbReference type="Gene3D" id="2.30.29.30">
    <property type="entry name" value="Pleckstrin-homology domain (PH domain)/Phosphotyrosine-binding domain (PTB)"/>
    <property type="match status" value="1"/>
</dbReference>
<dbReference type="STRING" id="29172.A0A0D8YBB5"/>
<dbReference type="GO" id="GO:0005096">
    <property type="term" value="F:GTPase activator activity"/>
    <property type="evidence" value="ECO:0007669"/>
    <property type="project" value="TreeGrafter"/>
</dbReference>
<dbReference type="SUPFAM" id="SSF50729">
    <property type="entry name" value="PH domain-like"/>
    <property type="match status" value="1"/>
</dbReference>
<name>A0A0D8YBB5_DICVI</name>
<dbReference type="EMBL" id="KN716153">
    <property type="protein sequence ID" value="KJH53304.1"/>
    <property type="molecule type" value="Genomic_DNA"/>
</dbReference>
<dbReference type="Pfam" id="PF22286">
    <property type="entry name" value="RHG20_PH"/>
    <property type="match status" value="1"/>
</dbReference>
<keyword evidence="3" id="KW-1185">Reference proteome</keyword>
<protein>
    <recommendedName>
        <fullName evidence="1">ARHGAP20 PH domain-containing protein</fullName>
    </recommendedName>
</protein>
<reference evidence="3" key="2">
    <citation type="journal article" date="2016" name="Sci. Rep.">
        <title>Dictyocaulus viviparus genome, variome and transcriptome elucidate lungworm biology and support future intervention.</title>
        <authorList>
            <person name="McNulty S.N."/>
            <person name="Strube C."/>
            <person name="Rosa B.A."/>
            <person name="Martin J.C."/>
            <person name="Tyagi R."/>
            <person name="Choi Y.J."/>
            <person name="Wang Q."/>
            <person name="Hallsworth Pepin K."/>
            <person name="Zhang X."/>
            <person name="Ozersky P."/>
            <person name="Wilson R.K."/>
            <person name="Sternberg P.W."/>
            <person name="Gasser R.B."/>
            <person name="Mitreva M."/>
        </authorList>
    </citation>
    <scope>NUCLEOTIDE SEQUENCE [LARGE SCALE GENOMIC DNA]</scope>
    <source>
        <strain evidence="3">HannoverDv2000</strain>
    </source>
</reference>
<dbReference type="OrthoDB" id="5864242at2759"/>
<dbReference type="PANTHER" id="PTHR23179">
    <property type="entry name" value="T-CELL ACTIVATION RHO GTPASE ACTIVATING PROTEIN-RELATED"/>
    <property type="match status" value="1"/>
</dbReference>
<evidence type="ECO:0000313" key="2">
    <source>
        <dbReference type="EMBL" id="KJH53304.1"/>
    </source>
</evidence>
<gene>
    <name evidence="2" type="ORF">DICVIV_00427</name>
</gene>
<sequence>MICLCKSSTDVRYVKSVIVNFTPRTTDEGTLRNQELNSMSTIEVFAKSDRRRFVYSAAEHHHQMYRTQCEIIDKELCTANLSIPSVTEGENNVINQGNKVLKEGTVQMTSLSTLLSHQRYLFLYHNTLVISKQKGVSCFKLKEKLRLSRVWIGSSNSVDSFLIGWPFCNYLVHFRSTSPSLINNIFFLHGPVLTEKYSCWDLKLYLSGTKCGHYSALCFELSLLYLIAGLVVDFKFEGRA</sequence>
<proteinExistence type="predicted"/>
<reference evidence="2 3" key="1">
    <citation type="submission" date="2013-11" db="EMBL/GenBank/DDBJ databases">
        <title>Draft genome of the bovine lungworm Dictyocaulus viviparus.</title>
        <authorList>
            <person name="Mitreva M."/>
        </authorList>
    </citation>
    <scope>NUCLEOTIDE SEQUENCE [LARGE SCALE GENOMIC DNA]</scope>
    <source>
        <strain evidence="2 3">HannoverDv2000</strain>
    </source>
</reference>
<evidence type="ECO:0000313" key="3">
    <source>
        <dbReference type="Proteomes" id="UP000053766"/>
    </source>
</evidence>
<dbReference type="InterPro" id="IPR011993">
    <property type="entry name" value="PH-like_dom_sf"/>
</dbReference>
<evidence type="ECO:0000259" key="1">
    <source>
        <dbReference type="Pfam" id="PF22286"/>
    </source>
</evidence>
<accession>A0A0D8YBB5</accession>
<dbReference type="AlphaFoldDB" id="A0A0D8YBB5"/>
<dbReference type="PANTHER" id="PTHR23179:SF3">
    <property type="entry name" value="RHO GTPASE-ACTIVATING PROTEIN 20"/>
    <property type="match status" value="1"/>
</dbReference>
<organism evidence="2 3">
    <name type="scientific">Dictyocaulus viviparus</name>
    <name type="common">Bovine lungworm</name>
    <dbReference type="NCBI Taxonomy" id="29172"/>
    <lineage>
        <taxon>Eukaryota</taxon>
        <taxon>Metazoa</taxon>
        <taxon>Ecdysozoa</taxon>
        <taxon>Nematoda</taxon>
        <taxon>Chromadorea</taxon>
        <taxon>Rhabditida</taxon>
        <taxon>Rhabditina</taxon>
        <taxon>Rhabditomorpha</taxon>
        <taxon>Strongyloidea</taxon>
        <taxon>Metastrongylidae</taxon>
        <taxon>Dictyocaulus</taxon>
    </lineage>
</organism>
<dbReference type="InterPro" id="IPR047887">
    <property type="entry name" value="ARHGAP20_PH"/>
</dbReference>
<feature type="domain" description="ARHGAP20 PH" evidence="1">
    <location>
        <begin position="101"/>
        <end position="177"/>
    </location>
</feature>
<dbReference type="Proteomes" id="UP000053766">
    <property type="component" value="Unassembled WGS sequence"/>
</dbReference>